<dbReference type="PROSITE" id="PS00793">
    <property type="entry name" value="DHPS_2"/>
    <property type="match status" value="1"/>
</dbReference>
<evidence type="ECO:0000259" key="9">
    <source>
        <dbReference type="PROSITE" id="PS50972"/>
    </source>
</evidence>
<accession>A0A2A5WJL6</accession>
<evidence type="ECO:0000256" key="8">
    <source>
        <dbReference type="ARBA" id="ARBA00022909"/>
    </source>
</evidence>
<dbReference type="InterPro" id="IPR045031">
    <property type="entry name" value="DHP_synth-like"/>
</dbReference>
<gene>
    <name evidence="10" type="primary">folP</name>
    <name evidence="10" type="ORF">CNE99_09715</name>
</gene>
<dbReference type="Gene3D" id="3.20.20.20">
    <property type="entry name" value="Dihydropteroate synthase-like"/>
    <property type="match status" value="1"/>
</dbReference>
<dbReference type="PANTHER" id="PTHR20941">
    <property type="entry name" value="FOLATE SYNTHESIS PROTEINS"/>
    <property type="match status" value="1"/>
</dbReference>
<name>A0A2A5WJL6_9GAMM</name>
<dbReference type="GO" id="GO:0046656">
    <property type="term" value="P:folic acid biosynthetic process"/>
    <property type="evidence" value="ECO:0007669"/>
    <property type="project" value="UniProtKB-KW"/>
</dbReference>
<dbReference type="SUPFAM" id="SSF51717">
    <property type="entry name" value="Dihydropteroate synthetase-like"/>
    <property type="match status" value="1"/>
</dbReference>
<dbReference type="InterPro" id="IPR006390">
    <property type="entry name" value="DHP_synth_dom"/>
</dbReference>
<dbReference type="InterPro" id="IPR011005">
    <property type="entry name" value="Dihydropteroate_synth-like_sf"/>
</dbReference>
<evidence type="ECO:0000256" key="5">
    <source>
        <dbReference type="ARBA" id="ARBA00022679"/>
    </source>
</evidence>
<dbReference type="Pfam" id="PF00809">
    <property type="entry name" value="Pterin_bind"/>
    <property type="match status" value="1"/>
</dbReference>
<dbReference type="AlphaFoldDB" id="A0A2A5WJL6"/>
<dbReference type="EC" id="2.5.1.15" evidence="4"/>
<comment type="cofactor">
    <cofactor evidence="2">
        <name>Mg(2+)</name>
        <dbReference type="ChEBI" id="CHEBI:18420"/>
    </cofactor>
</comment>
<evidence type="ECO:0000256" key="4">
    <source>
        <dbReference type="ARBA" id="ARBA00012458"/>
    </source>
</evidence>
<dbReference type="GO" id="GO:0004156">
    <property type="term" value="F:dihydropteroate synthase activity"/>
    <property type="evidence" value="ECO:0007669"/>
    <property type="project" value="UniProtKB-EC"/>
</dbReference>
<dbReference type="CDD" id="cd00739">
    <property type="entry name" value="DHPS"/>
    <property type="match status" value="1"/>
</dbReference>
<keyword evidence="6" id="KW-0479">Metal-binding</keyword>
<evidence type="ECO:0000256" key="1">
    <source>
        <dbReference type="ARBA" id="ARBA00000012"/>
    </source>
</evidence>
<evidence type="ECO:0000256" key="7">
    <source>
        <dbReference type="ARBA" id="ARBA00022842"/>
    </source>
</evidence>
<proteinExistence type="predicted"/>
<evidence type="ECO:0000313" key="10">
    <source>
        <dbReference type="EMBL" id="PDH36434.1"/>
    </source>
</evidence>
<protein>
    <recommendedName>
        <fullName evidence="4">dihydropteroate synthase</fullName>
        <ecNumber evidence="4">2.5.1.15</ecNumber>
    </recommendedName>
</protein>
<evidence type="ECO:0000256" key="3">
    <source>
        <dbReference type="ARBA" id="ARBA00004763"/>
    </source>
</evidence>
<comment type="caution">
    <text evidence="10">The sequence shown here is derived from an EMBL/GenBank/DDBJ whole genome shotgun (WGS) entry which is preliminary data.</text>
</comment>
<dbReference type="GO" id="GO:0046654">
    <property type="term" value="P:tetrahydrofolate biosynthetic process"/>
    <property type="evidence" value="ECO:0007669"/>
    <property type="project" value="TreeGrafter"/>
</dbReference>
<evidence type="ECO:0000313" key="11">
    <source>
        <dbReference type="Proteomes" id="UP000219327"/>
    </source>
</evidence>
<keyword evidence="8" id="KW-0289">Folate biosynthesis</keyword>
<dbReference type="InterPro" id="IPR000489">
    <property type="entry name" value="Pterin-binding_dom"/>
</dbReference>
<sequence length="258" mass="27141">MGILNVTPDSFSDGGQYVDPAEAVDHALKMIEEGATIIDVGGESTRPGAAPVSELEELNRVIPVIKRLRSTSSIPISIDTQKPMVMAAAAQAGADMINDVSALTAPGALQVAHERGLAICLMHMQGSPVHMQDEPRYEDVVREVLDFLKARVAACVDAGIPRERICVDPGFGFGKTVAHNLKLVNDLSSFCALGVAVLIGVSRKSTIAKTLGKQHLLTGSLVTALMAVERGASVLRVHDVAETSAALTMWAAIRGAAL</sequence>
<keyword evidence="7" id="KW-0460">Magnesium</keyword>
<dbReference type="EMBL" id="NTKD01000068">
    <property type="protein sequence ID" value="PDH36434.1"/>
    <property type="molecule type" value="Genomic_DNA"/>
</dbReference>
<organism evidence="10 11">
    <name type="scientific">OM182 bacterium MED-G24</name>
    <dbReference type="NCBI Taxonomy" id="1986255"/>
    <lineage>
        <taxon>Bacteria</taxon>
        <taxon>Pseudomonadati</taxon>
        <taxon>Pseudomonadota</taxon>
        <taxon>Gammaproteobacteria</taxon>
        <taxon>OMG group</taxon>
        <taxon>OM182 clade</taxon>
    </lineage>
</organism>
<evidence type="ECO:0000256" key="6">
    <source>
        <dbReference type="ARBA" id="ARBA00022723"/>
    </source>
</evidence>
<keyword evidence="5" id="KW-0808">Transferase</keyword>
<reference evidence="10 11" key="1">
    <citation type="submission" date="2017-08" db="EMBL/GenBank/DDBJ databases">
        <title>Fine stratification of microbial communities through a metagenomic profile of the photic zone.</title>
        <authorList>
            <person name="Haro-Moreno J.M."/>
            <person name="Lopez-Perez M."/>
            <person name="De La Torre J."/>
            <person name="Picazo A."/>
            <person name="Camacho A."/>
            <person name="Rodriguez-Valera F."/>
        </authorList>
    </citation>
    <scope>NUCLEOTIDE SEQUENCE [LARGE SCALE GENOMIC DNA]</scope>
    <source>
        <strain evidence="10">MED-G24</strain>
    </source>
</reference>
<dbReference type="PANTHER" id="PTHR20941:SF1">
    <property type="entry name" value="FOLIC ACID SYNTHESIS PROTEIN FOL1"/>
    <property type="match status" value="1"/>
</dbReference>
<dbReference type="Proteomes" id="UP000219327">
    <property type="component" value="Unassembled WGS sequence"/>
</dbReference>
<dbReference type="NCBIfam" id="TIGR01496">
    <property type="entry name" value="DHPS"/>
    <property type="match status" value="1"/>
</dbReference>
<feature type="domain" description="Pterin-binding" evidence="9">
    <location>
        <begin position="1"/>
        <end position="248"/>
    </location>
</feature>
<comment type="catalytic activity">
    <reaction evidence="1">
        <text>(7,8-dihydropterin-6-yl)methyl diphosphate + 4-aminobenzoate = 7,8-dihydropteroate + diphosphate</text>
        <dbReference type="Rhea" id="RHEA:19949"/>
        <dbReference type="ChEBI" id="CHEBI:17836"/>
        <dbReference type="ChEBI" id="CHEBI:17839"/>
        <dbReference type="ChEBI" id="CHEBI:33019"/>
        <dbReference type="ChEBI" id="CHEBI:72950"/>
        <dbReference type="EC" id="2.5.1.15"/>
    </reaction>
</comment>
<evidence type="ECO:0000256" key="2">
    <source>
        <dbReference type="ARBA" id="ARBA00001946"/>
    </source>
</evidence>
<dbReference type="GO" id="GO:0046872">
    <property type="term" value="F:metal ion binding"/>
    <property type="evidence" value="ECO:0007669"/>
    <property type="project" value="UniProtKB-KW"/>
</dbReference>
<dbReference type="GO" id="GO:0005829">
    <property type="term" value="C:cytosol"/>
    <property type="evidence" value="ECO:0007669"/>
    <property type="project" value="TreeGrafter"/>
</dbReference>
<dbReference type="PROSITE" id="PS50972">
    <property type="entry name" value="PTERIN_BINDING"/>
    <property type="match status" value="1"/>
</dbReference>
<comment type="pathway">
    <text evidence="3">Cofactor biosynthesis; tetrahydrofolate biosynthesis; 7,8-dihydrofolate from 2-amino-4-hydroxy-6-hydroxymethyl-7,8-dihydropteridine diphosphate and 4-aminobenzoate: step 1/2.</text>
</comment>